<dbReference type="EC" id="6.3.2.34" evidence="10"/>
<dbReference type="NCBIfam" id="TIGR01916">
    <property type="entry name" value="F420_cofE"/>
    <property type="match status" value="1"/>
</dbReference>
<dbReference type="InterPro" id="IPR019943">
    <property type="entry name" value="F420_FbiB_C"/>
</dbReference>
<comment type="catalytic activity">
    <reaction evidence="10">
        <text>oxidized coenzyme F420-0 + FMN + H(+) = dehydro coenzyme F420-0 + FMNH2</text>
        <dbReference type="Rhea" id="RHEA:60360"/>
        <dbReference type="ChEBI" id="CHEBI:15378"/>
        <dbReference type="ChEBI" id="CHEBI:57618"/>
        <dbReference type="ChEBI" id="CHEBI:58210"/>
        <dbReference type="ChEBI" id="CHEBI:59907"/>
        <dbReference type="ChEBI" id="CHEBI:143705"/>
        <dbReference type="EC" id="1.3.8.17"/>
    </reaction>
</comment>
<dbReference type="InterPro" id="IPR008225">
    <property type="entry name" value="F420-0_g-glutamyl_ligase"/>
</dbReference>
<comment type="caution">
    <text evidence="13">The sequence shown here is derived from an EMBL/GenBank/DDBJ whole genome shotgun (WGS) entry which is preliminary data.</text>
</comment>
<dbReference type="GO" id="GO:0005525">
    <property type="term" value="F:GTP binding"/>
    <property type="evidence" value="ECO:0007669"/>
    <property type="project" value="UniProtKB-KW"/>
</dbReference>
<dbReference type="NCBIfam" id="NF009810">
    <property type="entry name" value="PRK13294.1"/>
    <property type="match status" value="1"/>
</dbReference>
<dbReference type="Pfam" id="PF00881">
    <property type="entry name" value="Nitroreductase"/>
    <property type="match status" value="1"/>
</dbReference>
<dbReference type="EC" id="1.3.8.17" evidence="10"/>
<keyword evidence="5 10" id="KW-0630">Potassium</keyword>
<evidence type="ECO:0000256" key="1">
    <source>
        <dbReference type="ARBA" id="ARBA00022598"/>
    </source>
</evidence>
<dbReference type="GO" id="GO:0052645">
    <property type="term" value="P:F420-0 metabolic process"/>
    <property type="evidence" value="ECO:0007669"/>
    <property type="project" value="UniProtKB-UniRule"/>
</dbReference>
<dbReference type="InterPro" id="IPR000415">
    <property type="entry name" value="Nitroreductase-like"/>
</dbReference>
<comment type="catalytic activity">
    <reaction evidence="10">
        <text>oxidized coenzyme F420-1 + GTP + L-glutamate = oxidized coenzyme F420-2 + GDP + phosphate + H(+)</text>
        <dbReference type="Rhea" id="RHEA:30523"/>
        <dbReference type="ChEBI" id="CHEBI:15378"/>
        <dbReference type="ChEBI" id="CHEBI:29985"/>
        <dbReference type="ChEBI" id="CHEBI:37565"/>
        <dbReference type="ChEBI" id="CHEBI:43474"/>
        <dbReference type="ChEBI" id="CHEBI:57922"/>
        <dbReference type="ChEBI" id="CHEBI:58189"/>
        <dbReference type="ChEBI" id="CHEBI:59920"/>
        <dbReference type="EC" id="6.3.2.34"/>
    </reaction>
</comment>
<keyword evidence="6 10" id="KW-0560">Oxidoreductase</keyword>
<feature type="binding site" evidence="10">
    <location>
        <position position="142"/>
    </location>
    <ligand>
        <name>a divalent metal cation</name>
        <dbReference type="ChEBI" id="CHEBI:60240"/>
        <label>1</label>
    </ligand>
</feature>
<gene>
    <name evidence="10" type="primary">fbiB</name>
    <name evidence="13" type="ORF">FHS38_003181</name>
</gene>
<keyword evidence="14" id="KW-1185">Reference proteome</keyword>
<dbReference type="Gene3D" id="3.30.1330.100">
    <property type="entry name" value="CofE-like"/>
    <property type="match status" value="2"/>
</dbReference>
<keyword evidence="2 10" id="KW-0479">Metal-binding</keyword>
<accession>A0A7W7PDT8</accession>
<dbReference type="InterPro" id="IPR029479">
    <property type="entry name" value="Nitroreductase"/>
</dbReference>
<dbReference type="PANTHER" id="PTHR47917:SF1">
    <property type="entry name" value="COENZYME F420:L-GLUTAMATE LIGASE"/>
    <property type="match status" value="1"/>
</dbReference>
<comment type="function">
    <text evidence="10">Bifunctional enzyme that catalyzes the GTP-dependent successive addition of two or more gamma-linked L-glutamates to the L-lactyl phosphodiester of 7,8-didemethyl-8-hydroxy-5-deazariboflavin (F420-0) to form polyglutamated F420 derivatives, and the FMNH2-dependent reduction of dehydro-F420-0 to form F420-0.</text>
</comment>
<organism evidence="13 14">
    <name type="scientific">Streptomyces netropsis</name>
    <name type="common">Streptoverticillium netropsis</name>
    <dbReference type="NCBI Taxonomy" id="55404"/>
    <lineage>
        <taxon>Bacteria</taxon>
        <taxon>Bacillati</taxon>
        <taxon>Actinomycetota</taxon>
        <taxon>Actinomycetes</taxon>
        <taxon>Kitasatosporales</taxon>
        <taxon>Streptomycetaceae</taxon>
        <taxon>Streptomyces</taxon>
    </lineage>
</organism>
<dbReference type="SUPFAM" id="SSF55469">
    <property type="entry name" value="FMN-dependent nitroreductase-like"/>
    <property type="match status" value="1"/>
</dbReference>
<comment type="pathway">
    <text evidence="10">Cofactor biosynthesis; coenzyme F420 biosynthesis.</text>
</comment>
<dbReference type="Proteomes" id="UP000556436">
    <property type="component" value="Unassembled WGS sequence"/>
</dbReference>
<dbReference type="InterPro" id="IPR023661">
    <property type="entry name" value="FbiB"/>
</dbReference>
<feature type="region of interest" description="Coenzyme F420:L-glutamate ligase" evidence="10">
    <location>
        <begin position="1"/>
        <end position="263"/>
    </location>
</feature>
<feature type="binding site" evidence="10">
    <location>
        <begin position="15"/>
        <end position="18"/>
    </location>
    <ligand>
        <name>GTP</name>
        <dbReference type="ChEBI" id="CHEBI:37565"/>
    </ligand>
</feature>
<dbReference type="FunFam" id="3.40.109.10:FF:000009">
    <property type="entry name" value="Coenzyme F420:L-glutamate ligase"/>
    <property type="match status" value="1"/>
</dbReference>
<comment type="caution">
    <text evidence="10">Lacks conserved residue(s) required for the propagation of feature annotation.</text>
</comment>
<dbReference type="SUPFAM" id="SSF144010">
    <property type="entry name" value="CofE-like"/>
    <property type="match status" value="1"/>
</dbReference>
<evidence type="ECO:0000259" key="11">
    <source>
        <dbReference type="Pfam" id="PF00881"/>
    </source>
</evidence>
<dbReference type="PANTHER" id="PTHR47917">
    <property type="match status" value="1"/>
</dbReference>
<evidence type="ECO:0000256" key="4">
    <source>
        <dbReference type="ARBA" id="ARBA00022842"/>
    </source>
</evidence>
<dbReference type="EMBL" id="JACHJG010000005">
    <property type="protein sequence ID" value="MBB4887136.1"/>
    <property type="molecule type" value="Genomic_DNA"/>
</dbReference>
<evidence type="ECO:0000313" key="14">
    <source>
        <dbReference type="Proteomes" id="UP000556436"/>
    </source>
</evidence>
<keyword evidence="3 10" id="KW-0547">Nucleotide-binding</keyword>
<feature type="binding site" evidence="10">
    <location>
        <position position="451"/>
    </location>
    <ligand>
        <name>FMN</name>
        <dbReference type="ChEBI" id="CHEBI:58210"/>
    </ligand>
</feature>
<feature type="binding site" evidence="10">
    <location>
        <position position="335"/>
    </location>
    <ligand>
        <name>coenzyme F420-(gamma-Glu)n</name>
        <dbReference type="ChEBI" id="CHEBI:133980"/>
    </ligand>
</feature>
<dbReference type="HAMAP" id="MF_01259">
    <property type="entry name" value="F420_ligase_FbiB"/>
    <property type="match status" value="1"/>
</dbReference>
<feature type="binding site" evidence="10">
    <location>
        <position position="414"/>
    </location>
    <ligand>
        <name>FMN</name>
        <dbReference type="ChEBI" id="CHEBI:58210"/>
    </ligand>
</feature>
<dbReference type="Gene3D" id="3.40.109.10">
    <property type="entry name" value="NADH Oxidase"/>
    <property type="match status" value="1"/>
</dbReference>
<evidence type="ECO:0000313" key="13">
    <source>
        <dbReference type="EMBL" id="MBB4887136.1"/>
    </source>
</evidence>
<sequence>MTGLPAYRVWALPGIPEVRTGDDLAKLIVSAATAEGLPGLADGDVLMVTSKIVSKAEGRVVQAEDREAAIDAEAVRVVARRGALRIVENRLGLVMAAAGVDASNTPAGTVLLLPEDPDASARRIRAGLRDTLGVNVGVVVTDTFGRPWRSGLTDVAIGAAGVRVLDDLRGGTDAHGNPLSATVVATADELAAAGDLVKGKAEGLPVAVVRGLSHVVVSDGAVPDGVVPDGVVFDAEGGAGAGGADEGARVLVRNAADDMFRLGTSEAVREAVTLRRTVREFTDEPVDGGAVRRAVAAAVTAPAPHHTTPWRFVLLESAESRVRLLDAMRDAWVADLRGDGFTEENIARRVRRGDVLRKAPYLVVPCLVMDGSHTYPDARRNASEREMFVVAAGAGVQNFLVALAGERLGSAWVSSTMFCRDVVRDVLGLPADWDPMGAVAIGRPAAPPPERAARDAGAFVTVR</sequence>
<name>A0A7W7PDT8_STRNE</name>
<keyword evidence="4 10" id="KW-0460">Magnesium</keyword>
<feature type="domain" description="Nitroreductase" evidence="11">
    <location>
        <begin position="275"/>
        <end position="443"/>
    </location>
</feature>
<feature type="binding site" evidence="10">
    <location>
        <position position="50"/>
    </location>
    <ligand>
        <name>GTP</name>
        <dbReference type="ChEBI" id="CHEBI:37565"/>
    </ligand>
</feature>
<protein>
    <recommendedName>
        <fullName evidence="10">Bifunctional F420 biosynthesis protein FbiB</fullName>
    </recommendedName>
    <domain>
        <recommendedName>
            <fullName evidence="10">Coenzyme F420:L-glutamate ligase</fullName>
            <ecNumber evidence="10">6.3.2.31</ecNumber>
            <ecNumber evidence="10">6.3.2.34</ecNumber>
        </recommendedName>
        <alternativeName>
            <fullName evidence="10">Coenzyme F420-0:L-glutamate ligase</fullName>
        </alternativeName>
        <alternativeName>
            <fullName evidence="10">Coenzyme F420-1:gamma-L-glutamate ligase</fullName>
        </alternativeName>
    </domain>
    <domain>
        <recommendedName>
            <fullName evidence="10">Dehydro-coenzyme F420-0 reductase</fullName>
            <ecNumber evidence="10">1.3.8.17</ecNumber>
        </recommendedName>
    </domain>
</protein>
<comment type="cofactor">
    <cofactor evidence="10">
        <name>K(+)</name>
        <dbReference type="ChEBI" id="CHEBI:29103"/>
    </cofactor>
    <text evidence="10">Monovalent cation. The ion could be potassium.</text>
</comment>
<dbReference type="GO" id="GO:0052618">
    <property type="term" value="F:coenzyme F420-0:L-glutamate ligase activity"/>
    <property type="evidence" value="ECO:0007669"/>
    <property type="project" value="UniProtKB-UniRule"/>
</dbReference>
<dbReference type="UniPathway" id="UPA00071"/>
<keyword evidence="1 10" id="KW-0436">Ligase</keyword>
<keyword evidence="8 10" id="KW-0464">Manganese</keyword>
<keyword evidence="7 10" id="KW-0342">GTP-binding</keyword>
<evidence type="ECO:0000259" key="12">
    <source>
        <dbReference type="Pfam" id="PF01996"/>
    </source>
</evidence>
<dbReference type="Pfam" id="PF01996">
    <property type="entry name" value="F420_ligase"/>
    <property type="match status" value="1"/>
</dbReference>
<feature type="binding site" evidence="10">
    <location>
        <position position="303"/>
    </location>
    <ligand>
        <name>FMN</name>
        <dbReference type="ChEBI" id="CHEBI:58210"/>
    </ligand>
</feature>
<feature type="domain" description="Coenzyme F420:L-glutamate ligase-like" evidence="12">
    <location>
        <begin position="15"/>
        <end position="211"/>
    </location>
</feature>
<evidence type="ECO:0000256" key="7">
    <source>
        <dbReference type="ARBA" id="ARBA00023134"/>
    </source>
</evidence>
<evidence type="ECO:0000256" key="10">
    <source>
        <dbReference type="HAMAP-Rule" id="MF_01259"/>
    </source>
</evidence>
<dbReference type="GO" id="GO:0046872">
    <property type="term" value="F:metal ion binding"/>
    <property type="evidence" value="ECO:0007669"/>
    <property type="project" value="UniProtKB-KW"/>
</dbReference>
<comment type="similarity">
    <text evidence="10">In the N-terminal section; belongs to the CofE family.</text>
</comment>
<dbReference type="GO" id="GO:0052619">
    <property type="term" value="F:coenzyme F420-1:gamma-L-glutamate ligase activity"/>
    <property type="evidence" value="ECO:0007669"/>
    <property type="project" value="UniProtKB-UniRule"/>
</dbReference>
<dbReference type="EC" id="6.3.2.31" evidence="10"/>
<comment type="catalytic activity">
    <reaction evidence="10">
        <text>oxidized coenzyme F420-0 + GTP + L-glutamate = oxidized coenzyme F420-1 + GDP + phosphate + H(+)</text>
        <dbReference type="Rhea" id="RHEA:30555"/>
        <dbReference type="ChEBI" id="CHEBI:15378"/>
        <dbReference type="ChEBI" id="CHEBI:29985"/>
        <dbReference type="ChEBI" id="CHEBI:37565"/>
        <dbReference type="ChEBI" id="CHEBI:43474"/>
        <dbReference type="ChEBI" id="CHEBI:58189"/>
        <dbReference type="ChEBI" id="CHEBI:59907"/>
        <dbReference type="ChEBI" id="CHEBI:59920"/>
        <dbReference type="EC" id="6.3.2.31"/>
    </reaction>
</comment>
<dbReference type="AlphaFoldDB" id="A0A7W7PDT8"/>
<dbReference type="RefSeq" id="WP_184734143.1">
    <property type="nucleotide sequence ID" value="NZ_BMRW01000005.1"/>
</dbReference>
<feature type="binding site" evidence="10">
    <location>
        <position position="143"/>
    </location>
    <ligand>
        <name>a divalent metal cation</name>
        <dbReference type="ChEBI" id="CHEBI:60240"/>
        <label>2</label>
    </ligand>
</feature>
<feature type="binding site" evidence="10">
    <location>
        <position position="101"/>
    </location>
    <ligand>
        <name>a divalent metal cation</name>
        <dbReference type="ChEBI" id="CHEBI:60240"/>
        <label>1</label>
    </ligand>
</feature>
<reference evidence="13 14" key="1">
    <citation type="submission" date="2020-08" db="EMBL/GenBank/DDBJ databases">
        <title>Genomic Encyclopedia of Type Strains, Phase III (KMG-III): the genomes of soil and plant-associated and newly described type strains.</title>
        <authorList>
            <person name="Whitman W."/>
        </authorList>
    </citation>
    <scope>NUCLEOTIDE SEQUENCE [LARGE SCALE GENOMIC DNA]</scope>
    <source>
        <strain evidence="13 14">CECT 3265</strain>
    </source>
</reference>
<evidence type="ECO:0000256" key="8">
    <source>
        <dbReference type="ARBA" id="ARBA00023211"/>
    </source>
</evidence>
<dbReference type="NCBIfam" id="TIGR03553">
    <property type="entry name" value="F420_FbiB_CTERM"/>
    <property type="match status" value="1"/>
</dbReference>
<dbReference type="GO" id="GO:0052890">
    <property type="term" value="F:oxidoreductase activity, acting on the CH-CH group of donors, with a flavin as acceptor"/>
    <property type="evidence" value="ECO:0007669"/>
    <property type="project" value="UniProtKB-UniRule"/>
</dbReference>
<keyword evidence="9 10" id="KW-0511">Multifunctional enzyme</keyword>
<feature type="region of interest" description="Dehydro-coenzyme F420-0 reductase" evidence="10">
    <location>
        <begin position="264"/>
        <end position="463"/>
    </location>
</feature>
<evidence type="ECO:0000256" key="5">
    <source>
        <dbReference type="ARBA" id="ARBA00022958"/>
    </source>
</evidence>
<feature type="binding site" evidence="10">
    <location>
        <position position="104"/>
    </location>
    <ligand>
        <name>GTP</name>
        <dbReference type="ChEBI" id="CHEBI:37565"/>
    </ligand>
</feature>
<comment type="cofactor">
    <cofactor evidence="10">
        <name>Mg(2+)</name>
        <dbReference type="ChEBI" id="CHEBI:18420"/>
    </cofactor>
    <cofactor evidence="10">
        <name>Mn(2+)</name>
        <dbReference type="ChEBI" id="CHEBI:29035"/>
    </cofactor>
    <text evidence="10">Binds 2 divalent metal cations per subunit. The ions could be magnesium and/or manganese.</text>
</comment>
<evidence type="ECO:0000256" key="2">
    <source>
        <dbReference type="ARBA" id="ARBA00022723"/>
    </source>
</evidence>
<evidence type="ECO:0000256" key="9">
    <source>
        <dbReference type="ARBA" id="ARBA00023268"/>
    </source>
</evidence>
<proteinExistence type="inferred from homology"/>
<evidence type="ECO:0000256" key="3">
    <source>
        <dbReference type="ARBA" id="ARBA00022741"/>
    </source>
</evidence>
<feature type="binding site" evidence="10">
    <location>
        <position position="55"/>
    </location>
    <ligand>
        <name>GTP</name>
        <dbReference type="ChEBI" id="CHEBI:37565"/>
    </ligand>
</feature>
<evidence type="ECO:0000256" key="6">
    <source>
        <dbReference type="ARBA" id="ARBA00023002"/>
    </source>
</evidence>
<dbReference type="InterPro" id="IPR002847">
    <property type="entry name" value="F420-0_gamma-glut_ligase-dom"/>
</dbReference>